<dbReference type="Proteomes" id="UP000008064">
    <property type="component" value="Unassembled WGS sequence"/>
</dbReference>
<reference evidence="2" key="1">
    <citation type="submission" date="2011-04" db="EMBL/GenBank/DDBJ databases">
        <title>Evolution of plant cell wall degrading machinery underlies the functional diversity of forest fungi.</title>
        <authorList>
            <consortium name="US DOE Joint Genome Institute (JGI-PGF)"/>
            <person name="Eastwood D.C."/>
            <person name="Floudas D."/>
            <person name="Binder M."/>
            <person name="Majcherczyk A."/>
            <person name="Schneider P."/>
            <person name="Aerts A."/>
            <person name="Asiegbu F.O."/>
            <person name="Baker S.E."/>
            <person name="Barry K."/>
            <person name="Bendiksby M."/>
            <person name="Blumentritt M."/>
            <person name="Coutinho P.M."/>
            <person name="Cullen D."/>
            <person name="Cullen D."/>
            <person name="Gathman A."/>
            <person name="Goodell B."/>
            <person name="Henrissat B."/>
            <person name="Ihrmark K."/>
            <person name="Kauserud H."/>
            <person name="Kohler A."/>
            <person name="LaButti K."/>
            <person name="Lapidus A."/>
            <person name="Lavin J.L."/>
            <person name="Lee Y.-H."/>
            <person name="Lindquist E."/>
            <person name="Lilly W."/>
            <person name="Lucas S."/>
            <person name="Morin E."/>
            <person name="Murat C."/>
            <person name="Oguiza J.A."/>
            <person name="Park J."/>
            <person name="Pisabarro A.G."/>
            <person name="Riley R."/>
            <person name="Rosling A."/>
            <person name="Salamov A."/>
            <person name="Schmidt O."/>
            <person name="Schmutz J."/>
            <person name="Skrede I."/>
            <person name="Stenlid J."/>
            <person name="Wiebenga A."/>
            <person name="Xie X."/>
            <person name="Kues U."/>
            <person name="Hibbett D.S."/>
            <person name="Hoffmeister D."/>
            <person name="Hogberg N."/>
            <person name="Martin F."/>
            <person name="Grigoriev I.V."/>
            <person name="Watkinson S.C."/>
        </authorList>
    </citation>
    <scope>NUCLEOTIDE SEQUENCE</scope>
    <source>
        <strain evidence="2">S7.9</strain>
    </source>
</reference>
<dbReference type="EMBL" id="GL945439">
    <property type="protein sequence ID" value="EGO20877.1"/>
    <property type="molecule type" value="Genomic_DNA"/>
</dbReference>
<gene>
    <name evidence="2" type="ORF">SERLADRAFT_441266</name>
</gene>
<accession>F8P610</accession>
<feature type="compositionally biased region" description="Acidic residues" evidence="1">
    <location>
        <begin position="424"/>
        <end position="436"/>
    </location>
</feature>
<protein>
    <submittedName>
        <fullName evidence="2">Uncharacterized protein</fullName>
    </submittedName>
</protein>
<dbReference type="OrthoDB" id="10311225at2759"/>
<name>F8P610_SERL9</name>
<feature type="region of interest" description="Disordered" evidence="1">
    <location>
        <begin position="22"/>
        <end position="47"/>
    </location>
</feature>
<dbReference type="AlphaFoldDB" id="F8P610"/>
<feature type="region of interest" description="Disordered" evidence="1">
    <location>
        <begin position="334"/>
        <end position="360"/>
    </location>
</feature>
<dbReference type="KEGG" id="sla:SERLADRAFT_441266"/>
<sequence>MPRRSYGVVRRNNKFHKRRTFRRRKTAHVSRGRRRRSGRKLGSRTVRAKSRYSRRVRSRYSKATRRIGSRIEELTYTVVERAADESITKVPLRFDTRNRMVDTCATAAYAQHYTVQLNHIPYSTNRNIRKHRHSTRAKVVGVCTRFVFRISPQSQWMIRFLFYHVDANAVDPQRETFRNKGVVRSFQDEYGTYRSAPVGFTGKVVNCSDDTSGDPHFMPFDWMHRQSYGLERRDVYMYGYPVRSTGFRPFYELRRTFKNGSGVAQNQPFNLFKPMNHTYEYNEDVDEFSFTKLDHPNPNPTRKAFFFTMIAYCVAPGPRMDFVPPNYKPLKKEDKAKFVTGRPSHSVNRDRFDNPYDRLPGESEAAFEARVQNLDEAVNETTAAGWGDSISTLQQQKRAALKGKAKQPDAGPSKPKTRSASKAEEDEDGSDDDGDGESPIKGLNPLNVGPEFAWLEAELTTRVWFRDAPALRTKKLGNFEPIEMVS</sequence>
<organism>
    <name type="scientific">Serpula lacrymans var. lacrymans (strain S7.9)</name>
    <name type="common">Dry rot fungus</name>
    <dbReference type="NCBI Taxonomy" id="578457"/>
    <lineage>
        <taxon>Eukaryota</taxon>
        <taxon>Fungi</taxon>
        <taxon>Dikarya</taxon>
        <taxon>Basidiomycota</taxon>
        <taxon>Agaricomycotina</taxon>
        <taxon>Agaricomycetes</taxon>
        <taxon>Agaricomycetidae</taxon>
        <taxon>Boletales</taxon>
        <taxon>Coniophorineae</taxon>
        <taxon>Serpulaceae</taxon>
        <taxon>Serpula</taxon>
    </lineage>
</organism>
<evidence type="ECO:0000256" key="1">
    <source>
        <dbReference type="SAM" id="MobiDB-lite"/>
    </source>
</evidence>
<feature type="compositionally biased region" description="Basic and acidic residues" evidence="1">
    <location>
        <begin position="347"/>
        <end position="360"/>
    </location>
</feature>
<feature type="region of interest" description="Disordered" evidence="1">
    <location>
        <begin position="394"/>
        <end position="447"/>
    </location>
</feature>
<dbReference type="HOGENOM" id="CLU_561595_0_0_1"/>
<proteinExistence type="predicted"/>
<evidence type="ECO:0000313" key="2">
    <source>
        <dbReference type="EMBL" id="EGO20877.1"/>
    </source>
</evidence>